<dbReference type="Gramene" id="Mp2g11610.1">
    <property type="protein sequence ID" value="Mp2g11610.1.cds1"/>
    <property type="gene ID" value="Mp2g11610"/>
</dbReference>
<name>A0A2R6XCJ0_MARPO</name>
<reference evidence="2" key="1">
    <citation type="journal article" date="2017" name="Cell">
        <title>Insights into land plant evolution garnered from the Marchantia polymorpha genome.</title>
        <authorList>
            <person name="Bowman J.L."/>
            <person name="Kohchi T."/>
            <person name="Yamato K.T."/>
            <person name="Jenkins J."/>
            <person name="Shu S."/>
            <person name="Ishizaki K."/>
            <person name="Yamaoka S."/>
            <person name="Nishihama R."/>
            <person name="Nakamura Y."/>
            <person name="Berger F."/>
            <person name="Adam C."/>
            <person name="Aki S.S."/>
            <person name="Althoff F."/>
            <person name="Araki T."/>
            <person name="Arteaga-Vazquez M.A."/>
            <person name="Balasubrmanian S."/>
            <person name="Barry K."/>
            <person name="Bauer D."/>
            <person name="Boehm C.R."/>
            <person name="Briginshaw L."/>
            <person name="Caballero-Perez J."/>
            <person name="Catarino B."/>
            <person name="Chen F."/>
            <person name="Chiyoda S."/>
            <person name="Chovatia M."/>
            <person name="Davies K.M."/>
            <person name="Delmans M."/>
            <person name="Demura T."/>
            <person name="Dierschke T."/>
            <person name="Dolan L."/>
            <person name="Dorantes-Acosta A.E."/>
            <person name="Eklund D.M."/>
            <person name="Florent S.N."/>
            <person name="Flores-Sandoval E."/>
            <person name="Fujiyama A."/>
            <person name="Fukuzawa H."/>
            <person name="Galik B."/>
            <person name="Grimanelli D."/>
            <person name="Grimwood J."/>
            <person name="Grossniklaus U."/>
            <person name="Hamada T."/>
            <person name="Haseloff J."/>
            <person name="Hetherington A.J."/>
            <person name="Higo A."/>
            <person name="Hirakawa Y."/>
            <person name="Hundley H.N."/>
            <person name="Ikeda Y."/>
            <person name="Inoue K."/>
            <person name="Inoue S.I."/>
            <person name="Ishida S."/>
            <person name="Jia Q."/>
            <person name="Kakita M."/>
            <person name="Kanazawa T."/>
            <person name="Kawai Y."/>
            <person name="Kawashima T."/>
            <person name="Kennedy M."/>
            <person name="Kinose K."/>
            <person name="Kinoshita T."/>
            <person name="Kohara Y."/>
            <person name="Koide E."/>
            <person name="Komatsu K."/>
            <person name="Kopischke S."/>
            <person name="Kubo M."/>
            <person name="Kyozuka J."/>
            <person name="Lagercrantz U."/>
            <person name="Lin S.S."/>
            <person name="Lindquist E."/>
            <person name="Lipzen A.M."/>
            <person name="Lu C.W."/>
            <person name="De Luna E."/>
            <person name="Martienssen R.A."/>
            <person name="Minamino N."/>
            <person name="Mizutani M."/>
            <person name="Mizutani M."/>
            <person name="Mochizuki N."/>
            <person name="Monte I."/>
            <person name="Mosher R."/>
            <person name="Nagasaki H."/>
            <person name="Nakagami H."/>
            <person name="Naramoto S."/>
            <person name="Nishitani K."/>
            <person name="Ohtani M."/>
            <person name="Okamoto T."/>
            <person name="Okumura M."/>
            <person name="Phillips J."/>
            <person name="Pollak B."/>
            <person name="Reinders A."/>
            <person name="Rovekamp M."/>
            <person name="Sano R."/>
            <person name="Sawa S."/>
            <person name="Schmid M.W."/>
            <person name="Shirakawa M."/>
            <person name="Solano R."/>
            <person name="Spunde A."/>
            <person name="Suetsugu N."/>
            <person name="Sugano S."/>
            <person name="Sugiyama A."/>
            <person name="Sun R."/>
            <person name="Suzuki Y."/>
            <person name="Takenaka M."/>
            <person name="Takezawa D."/>
            <person name="Tomogane H."/>
            <person name="Tsuzuki M."/>
            <person name="Ueda T."/>
            <person name="Umeda M."/>
            <person name="Ward J.M."/>
            <person name="Watanabe Y."/>
            <person name="Yazaki K."/>
            <person name="Yokoyama R."/>
            <person name="Yoshitake Y."/>
            <person name="Yotsui I."/>
            <person name="Zachgo S."/>
            <person name="Schmutz J."/>
        </authorList>
    </citation>
    <scope>NUCLEOTIDE SEQUENCE [LARGE SCALE GENOMIC DNA]</scope>
    <source>
        <strain evidence="2">Tak-1</strain>
    </source>
</reference>
<gene>
    <name evidence="1" type="ORF">MARPO_0023s0127</name>
</gene>
<evidence type="ECO:0000313" key="1">
    <source>
        <dbReference type="EMBL" id="PTQ43824.1"/>
    </source>
</evidence>
<proteinExistence type="predicted"/>
<evidence type="ECO:0000313" key="2">
    <source>
        <dbReference type="Proteomes" id="UP000244005"/>
    </source>
</evidence>
<organism evidence="1 2">
    <name type="scientific">Marchantia polymorpha</name>
    <name type="common">Common liverwort</name>
    <name type="synonym">Marchantia aquatica</name>
    <dbReference type="NCBI Taxonomy" id="3197"/>
    <lineage>
        <taxon>Eukaryota</taxon>
        <taxon>Viridiplantae</taxon>
        <taxon>Streptophyta</taxon>
        <taxon>Embryophyta</taxon>
        <taxon>Marchantiophyta</taxon>
        <taxon>Marchantiopsida</taxon>
        <taxon>Marchantiidae</taxon>
        <taxon>Marchantiales</taxon>
        <taxon>Marchantiaceae</taxon>
        <taxon>Marchantia</taxon>
    </lineage>
</organism>
<dbReference type="AlphaFoldDB" id="A0A2R6XCJ0"/>
<dbReference type="Proteomes" id="UP000244005">
    <property type="component" value="Unassembled WGS sequence"/>
</dbReference>
<accession>A0A2R6XCJ0</accession>
<sequence>MRTLPDTEAAAGLFLRARSIAEPQLRNSSKFSCMLRRIGRTQVCVASATTPSISGPRLDITSHVPNRDIRIFDNFENTPPFPLCGIWNIVTNARTSCHV</sequence>
<protein>
    <submittedName>
        <fullName evidence="1">Uncharacterized protein</fullName>
    </submittedName>
</protein>
<keyword evidence="2" id="KW-1185">Reference proteome</keyword>
<dbReference type="EMBL" id="KZ772695">
    <property type="protein sequence ID" value="PTQ43824.1"/>
    <property type="molecule type" value="Genomic_DNA"/>
</dbReference>